<organism evidence="4 5">
    <name type="scientific">Kitasatospora cineracea</name>
    <dbReference type="NCBI Taxonomy" id="88074"/>
    <lineage>
        <taxon>Bacteria</taxon>
        <taxon>Bacillati</taxon>
        <taxon>Actinomycetota</taxon>
        <taxon>Actinomycetes</taxon>
        <taxon>Kitasatosporales</taxon>
        <taxon>Streptomycetaceae</taxon>
        <taxon>Kitasatospora</taxon>
    </lineage>
</organism>
<evidence type="ECO:0000256" key="2">
    <source>
        <dbReference type="SAM" id="SignalP"/>
    </source>
</evidence>
<dbReference type="Proteomes" id="UP000267408">
    <property type="component" value="Unassembled WGS sequence"/>
</dbReference>
<evidence type="ECO:0000313" key="3">
    <source>
        <dbReference type="EMBL" id="ROR42861.1"/>
    </source>
</evidence>
<accession>A0A3N4RKR2</accession>
<keyword evidence="2" id="KW-0732">Signal</keyword>
<dbReference type="Proteomes" id="UP000266906">
    <property type="component" value="Unassembled WGS sequence"/>
</dbReference>
<keyword evidence="5" id="KW-1185">Reference proteome</keyword>
<dbReference type="EMBL" id="RKQG01000001">
    <property type="protein sequence ID" value="RPE33356.1"/>
    <property type="molecule type" value="Genomic_DNA"/>
</dbReference>
<proteinExistence type="predicted"/>
<name>A0A3N4RKR2_9ACTN</name>
<evidence type="ECO:0000313" key="4">
    <source>
        <dbReference type="EMBL" id="RPE33356.1"/>
    </source>
</evidence>
<evidence type="ECO:0000313" key="5">
    <source>
        <dbReference type="Proteomes" id="UP000266906"/>
    </source>
</evidence>
<sequence length="64" mass="6221">MLVTRVSKFAASVIVAVAALTVSAGAVEFSGNVADGAGTVQVDPTPTATPHPGVSPQGDVTWGG</sequence>
<comment type="caution">
    <text evidence="4">The sequence shown here is derived from an EMBL/GenBank/DDBJ whole genome shotgun (WGS) entry which is preliminary data.</text>
</comment>
<accession>A0A8G1XC67</accession>
<evidence type="ECO:0000313" key="6">
    <source>
        <dbReference type="Proteomes" id="UP000267408"/>
    </source>
</evidence>
<feature type="region of interest" description="Disordered" evidence="1">
    <location>
        <begin position="35"/>
        <end position="64"/>
    </location>
</feature>
<protein>
    <recommendedName>
        <fullName evidence="7">Small secreted domain DUF320</fullName>
    </recommendedName>
</protein>
<feature type="signal peptide" evidence="2">
    <location>
        <begin position="1"/>
        <end position="26"/>
    </location>
</feature>
<evidence type="ECO:0008006" key="7">
    <source>
        <dbReference type="Google" id="ProtNLM"/>
    </source>
</evidence>
<feature type="chain" id="PRO_5044596163" description="Small secreted domain DUF320" evidence="2">
    <location>
        <begin position="27"/>
        <end position="64"/>
    </location>
</feature>
<dbReference type="EMBL" id="RJVJ01000001">
    <property type="protein sequence ID" value="ROR42861.1"/>
    <property type="molecule type" value="Genomic_DNA"/>
</dbReference>
<dbReference type="RefSeq" id="WP_123553600.1">
    <property type="nucleotide sequence ID" value="NZ_JBEYIY010000018.1"/>
</dbReference>
<dbReference type="OrthoDB" id="9916851at2"/>
<dbReference type="AlphaFoldDB" id="A0A3N4RKR2"/>
<evidence type="ECO:0000256" key="1">
    <source>
        <dbReference type="SAM" id="MobiDB-lite"/>
    </source>
</evidence>
<gene>
    <name evidence="4" type="ORF">EDD38_1641</name>
    <name evidence="3" type="ORF">EDD39_0994</name>
</gene>
<reference evidence="5 6" key="1">
    <citation type="submission" date="2018-11" db="EMBL/GenBank/DDBJ databases">
        <title>Sequencing the genomes of 1000 actinobacteria strains.</title>
        <authorList>
            <person name="Klenk H.-P."/>
        </authorList>
    </citation>
    <scope>NUCLEOTIDE SEQUENCE [LARGE SCALE GENOMIC DNA]</scope>
    <source>
        <strain evidence="3 6">DSM 44780</strain>
        <strain evidence="4 5">DSM 44781</strain>
    </source>
</reference>